<evidence type="ECO:0008006" key="2">
    <source>
        <dbReference type="Google" id="ProtNLM"/>
    </source>
</evidence>
<gene>
    <name evidence="1" type="ORF">RGLFYP19_01715</name>
</gene>
<sequence length="309" mass="35714">MRKNKKRNHQKHPVPNHKYKDRLFRLVFNNKRDLLDLYNALNNTCYENPNDLEVNTLEDAVYLSMKNDISFLIGGTLNLYEHQSTYNPNMPLRGLIYLARLYDGYVETKNINLYSSSLKKLPIPQYFVFYNGTKEQPDETILQLTDAFESVSDNRQPCLQCTAVMLNINYGHNLALMEKCQRLKEYSIFIDTVRIQCKKTSDPRHAVTKAVDICIEKGILRDVLVKHKAEVISMVLTSFNQKAYEKDLYEEGVEDGIKEGIKEGLDLGRTQMAQEIALRLFHSGNSPEQIAQLTGIDIEVVKQWIEEAK</sequence>
<reference evidence="1" key="1">
    <citation type="submission" date="2019-11" db="EMBL/GenBank/DDBJ databases">
        <authorList>
            <person name="Feng L."/>
        </authorList>
    </citation>
    <scope>NUCLEOTIDE SEQUENCE</scope>
    <source>
        <strain evidence="1">RgnavusLFYP19</strain>
    </source>
</reference>
<dbReference type="AlphaFoldDB" id="A0A6N3DE86"/>
<protein>
    <recommendedName>
        <fullName evidence="2">Transposase (putative) YhgA-like domain-containing protein</fullName>
    </recommendedName>
</protein>
<proteinExistence type="predicted"/>
<dbReference type="EMBL" id="CACRUK010000024">
    <property type="protein sequence ID" value="VYU25449.1"/>
    <property type="molecule type" value="Genomic_DNA"/>
</dbReference>
<accession>A0A6N3DE86</accession>
<organism evidence="1">
    <name type="scientific">Mediterraneibacter gnavus</name>
    <name type="common">Ruminococcus gnavus</name>
    <dbReference type="NCBI Taxonomy" id="33038"/>
    <lineage>
        <taxon>Bacteria</taxon>
        <taxon>Bacillati</taxon>
        <taxon>Bacillota</taxon>
        <taxon>Clostridia</taxon>
        <taxon>Lachnospirales</taxon>
        <taxon>Lachnospiraceae</taxon>
        <taxon>Mediterraneibacter</taxon>
    </lineage>
</organism>
<name>A0A6N3DE86_MEDGN</name>
<evidence type="ECO:0000313" key="1">
    <source>
        <dbReference type="EMBL" id="VYU25449.1"/>
    </source>
</evidence>